<feature type="domain" description="PPE" evidence="2">
    <location>
        <begin position="2"/>
        <end position="164"/>
    </location>
</feature>
<dbReference type="InterPro" id="IPR022171">
    <property type="entry name" value="PPE_C"/>
</dbReference>
<sequence>MDYGALPPEINSARIYDGPGSGSMLAAAGGWDALAAELGVVAAGYAAVLAELTNAPWIGPAAASMLAAATPYVAWLHATATLAEQTAGQARAAAAAFETAFAMTVPPPAVAGNRVLLMTLIATNFFGQNTAAIAATEAEYAEMWAQDAAAMYCYAGSSAAATVLTPFTAAPATTNSAGPLPRAAAVGKAAAATSASRAAMSSKAWELASTSTVSLALEHLSSNSQFPWYLALAAWLEAHLPNITPAERTAFVRLAGLSYFGVGMGQFIASIAQQAIPGSPGGAGDSGSSVANNWGPKLHIGATRGVGPSEQYWERLDSLARPVSAVMGQAGSTGSLSTPSSWGASVRALPATAWEKQLDVVASLANAKSNAFLQGMPMAAAGRHTTAADHRYGFRYRVMQRPPSAG</sequence>
<gene>
    <name evidence="4" type="ORF">F0Q45_06255</name>
</gene>
<evidence type="ECO:0000313" key="5">
    <source>
        <dbReference type="Proteomes" id="UP000324701"/>
    </source>
</evidence>
<keyword evidence="5" id="KW-1185">Reference proteome</keyword>
<dbReference type="Gene3D" id="1.20.1260.20">
    <property type="entry name" value="PPE superfamily"/>
    <property type="match status" value="1"/>
</dbReference>
<dbReference type="Proteomes" id="UP000324701">
    <property type="component" value="Unassembled WGS sequence"/>
</dbReference>
<evidence type="ECO:0000313" key="4">
    <source>
        <dbReference type="EMBL" id="KAA1251082.1"/>
    </source>
</evidence>
<comment type="caution">
    <text evidence="4">The sequence shown here is derived from an EMBL/GenBank/DDBJ whole genome shotgun (WGS) entry which is preliminary data.</text>
</comment>
<dbReference type="FunFam" id="1.20.1260.20:FF:000001">
    <property type="entry name" value="PPE family protein PPE41"/>
    <property type="match status" value="1"/>
</dbReference>
<dbReference type="OrthoDB" id="4764793at2"/>
<accession>A0A5B1BSV8</accession>
<dbReference type="PANTHER" id="PTHR46766">
    <property type="entry name" value="GLUTAMINE-RICH PROTEIN 2"/>
    <property type="match status" value="1"/>
</dbReference>
<evidence type="ECO:0000259" key="3">
    <source>
        <dbReference type="Pfam" id="PF12484"/>
    </source>
</evidence>
<proteinExistence type="inferred from homology"/>
<reference evidence="4 5" key="1">
    <citation type="submission" date="2019-09" db="EMBL/GenBank/DDBJ databases">
        <title>Report of infection by Mycobacterium simiae a patient suffering from pulmonary tuberculosis.</title>
        <authorList>
            <person name="Mohanty P.S."/>
            <person name="Bansal A.K."/>
            <person name="Singh H."/>
            <person name="Sharma S."/>
            <person name="Patil S.A."/>
            <person name="Upadhaya P."/>
            <person name="Singh P.K."/>
            <person name="Kumar D."/>
            <person name="Kumar S."/>
            <person name="Singh R.K."/>
            <person name="Chaudhary B."/>
        </authorList>
    </citation>
    <scope>NUCLEOTIDE SEQUENCE [LARGE SCALE GENOMIC DNA]</scope>
    <source>
        <strain evidence="4 5">JAL-560-SIM</strain>
    </source>
</reference>
<feature type="domain" description="PPE family C-terminal" evidence="3">
    <location>
        <begin position="324"/>
        <end position="402"/>
    </location>
</feature>
<dbReference type="AlphaFoldDB" id="A0A5B1BSV8"/>
<dbReference type="EMBL" id="VTZN01000023">
    <property type="protein sequence ID" value="KAA1251082.1"/>
    <property type="molecule type" value="Genomic_DNA"/>
</dbReference>
<dbReference type="PANTHER" id="PTHR46766:SF1">
    <property type="entry name" value="GLUTAMINE-RICH PROTEIN 2"/>
    <property type="match status" value="1"/>
</dbReference>
<dbReference type="SUPFAM" id="SSF140459">
    <property type="entry name" value="PE/PPE dimer-like"/>
    <property type="match status" value="1"/>
</dbReference>
<protein>
    <submittedName>
        <fullName evidence="4">PPE family protein</fullName>
    </submittedName>
</protein>
<dbReference type="InterPro" id="IPR038332">
    <property type="entry name" value="PPE_sf"/>
</dbReference>
<comment type="similarity">
    <text evidence="1">Belongs to the mycobacterial PPE family.</text>
</comment>
<dbReference type="RefSeq" id="WP_149653115.1">
    <property type="nucleotide sequence ID" value="NZ_VTZN01000023.1"/>
</dbReference>
<evidence type="ECO:0000256" key="1">
    <source>
        <dbReference type="ARBA" id="ARBA00010652"/>
    </source>
</evidence>
<dbReference type="GO" id="GO:0052572">
    <property type="term" value="P:response to host immune response"/>
    <property type="evidence" value="ECO:0007669"/>
    <property type="project" value="TreeGrafter"/>
</dbReference>
<dbReference type="Pfam" id="PF12484">
    <property type="entry name" value="PPE-SVP"/>
    <property type="match status" value="1"/>
</dbReference>
<dbReference type="InterPro" id="IPR000030">
    <property type="entry name" value="PPE_dom"/>
</dbReference>
<organism evidence="4 5">
    <name type="scientific">Mycobacterium simiae</name>
    <name type="common">Mycobacterium habana</name>
    <dbReference type="NCBI Taxonomy" id="1784"/>
    <lineage>
        <taxon>Bacteria</taxon>
        <taxon>Bacillati</taxon>
        <taxon>Actinomycetota</taxon>
        <taxon>Actinomycetes</taxon>
        <taxon>Mycobacteriales</taxon>
        <taxon>Mycobacteriaceae</taxon>
        <taxon>Mycobacterium</taxon>
        <taxon>Mycobacterium simiae complex</taxon>
    </lineage>
</organism>
<name>A0A5B1BSV8_MYCSI</name>
<evidence type="ECO:0000259" key="2">
    <source>
        <dbReference type="Pfam" id="PF00823"/>
    </source>
</evidence>
<dbReference type="Pfam" id="PF00823">
    <property type="entry name" value="PPE"/>
    <property type="match status" value="1"/>
</dbReference>